<keyword evidence="3" id="KW-1185">Reference proteome</keyword>
<dbReference type="OrthoDB" id="4112397at2759"/>
<feature type="region of interest" description="Disordered" evidence="1">
    <location>
        <begin position="653"/>
        <end position="743"/>
    </location>
</feature>
<protein>
    <submittedName>
        <fullName evidence="2">Uncharacterized protein</fullName>
    </submittedName>
</protein>
<organism evidence="2 3">
    <name type="scientific">Exophiala oligosperma</name>
    <dbReference type="NCBI Taxonomy" id="215243"/>
    <lineage>
        <taxon>Eukaryota</taxon>
        <taxon>Fungi</taxon>
        <taxon>Dikarya</taxon>
        <taxon>Ascomycota</taxon>
        <taxon>Pezizomycotina</taxon>
        <taxon>Eurotiomycetes</taxon>
        <taxon>Chaetothyriomycetidae</taxon>
        <taxon>Chaetothyriales</taxon>
        <taxon>Herpotrichiellaceae</taxon>
        <taxon>Exophiala</taxon>
    </lineage>
</organism>
<sequence length="785" mass="88794">MQELDLGDTSFIHRDSNVGLHTKTTVHISGEWQSQNSLLPWCPRSKRLLCLFRICFDLSLNLTLITSGRNDFVRFIADWVAGAELWKQLGYDTSCVQYDNEQTLVSTRAFSFQLELKSFNDDGQSATCPETISPVSIQRFELTLHFTHQDSVDVLPASQEKSRARRQHSSFSLDNETNKSSSGEPDREKRHQTSQGNCHPVISELVTTFDEVRLKNKSPSTSLLDGQAFLMLLDMGIRSSISSRLIRPPAGFRRVTELESTPLAAIFPSCFAQQYAQRFDEQCRFIPAITRWLAPFSVQTKVPVDGAVSAQVHKSLWLTLAHGLRDRNGERILRSLCSSRAYEDFMLDSGNQNARDYGLMLQDDASCNNNLEDFPETELGYEDDTSGNLFDIEATVNQPANYYANYNPGVTSRGVNDQERATTSESFETWGYRYMPFNVHKPVSQADHPGDLPCPRRHSADNTSQMSDASMLTASHEPMANKLEPQESDFIGRSDWLTQNIIRMHPLMQHEQDPDLFEVVDCHGRRHGINEPDHHGWPEGESRALTVGKKEECVPQYTCCQHTYLNAQTTPPRGHCDSRHSSNENIATQESTVSMSGDLKQSSSNTSLADALGDDHLLWHMWKRRASVVPRGEEDVLEMKMMFQTDPDMKLFGHEWSLDPDPSPADKNNGFTSHEGAKGLRQSQGQRNKTTTPMSDKRSYSSASDSSSSSLSYVGRSSSEPKPQRRGSLIKRFSWGGRHHTPDMSRLDVTKLNDRTMEVKRRKTLDDYEVMNNESLDDDSNDMLF</sequence>
<dbReference type="HOGENOM" id="CLU_017897_0_0_1"/>
<gene>
    <name evidence="2" type="ORF">PV06_09330</name>
</gene>
<dbReference type="RefSeq" id="XP_016258574.1">
    <property type="nucleotide sequence ID" value="XM_016410767.1"/>
</dbReference>
<dbReference type="VEuPathDB" id="FungiDB:PV06_09330"/>
<dbReference type="GeneID" id="27361404"/>
<name>A0A0D2D571_9EURO</name>
<feature type="compositionally biased region" description="Polar residues" evidence="1">
    <location>
        <begin position="681"/>
        <end position="694"/>
    </location>
</feature>
<evidence type="ECO:0000256" key="1">
    <source>
        <dbReference type="SAM" id="MobiDB-lite"/>
    </source>
</evidence>
<dbReference type="EMBL" id="KN847341">
    <property type="protein sequence ID" value="KIW38358.1"/>
    <property type="molecule type" value="Genomic_DNA"/>
</dbReference>
<feature type="compositionally biased region" description="Low complexity" evidence="1">
    <location>
        <begin position="700"/>
        <end position="718"/>
    </location>
</feature>
<dbReference type="STRING" id="215243.A0A0D2D571"/>
<feature type="region of interest" description="Disordered" evidence="1">
    <location>
        <begin position="157"/>
        <end position="197"/>
    </location>
</feature>
<reference evidence="2 3" key="1">
    <citation type="submission" date="2015-01" db="EMBL/GenBank/DDBJ databases">
        <title>The Genome Sequence of Exophiala oligosperma CBS72588.</title>
        <authorList>
            <consortium name="The Broad Institute Genomics Platform"/>
            <person name="Cuomo C."/>
            <person name="de Hoog S."/>
            <person name="Gorbushina A."/>
            <person name="Stielow B."/>
            <person name="Teixiera M."/>
            <person name="Abouelleil A."/>
            <person name="Chapman S.B."/>
            <person name="Priest M."/>
            <person name="Young S.K."/>
            <person name="Wortman J."/>
            <person name="Nusbaum C."/>
            <person name="Birren B."/>
        </authorList>
    </citation>
    <scope>NUCLEOTIDE SEQUENCE [LARGE SCALE GENOMIC DNA]</scope>
    <source>
        <strain evidence="2 3">CBS 72588</strain>
    </source>
</reference>
<dbReference type="Proteomes" id="UP000053342">
    <property type="component" value="Unassembled WGS sequence"/>
</dbReference>
<feature type="region of interest" description="Disordered" evidence="1">
    <location>
        <begin position="445"/>
        <end position="467"/>
    </location>
</feature>
<feature type="compositionally biased region" description="Polar residues" evidence="1">
    <location>
        <begin position="169"/>
        <end position="183"/>
    </location>
</feature>
<evidence type="ECO:0000313" key="3">
    <source>
        <dbReference type="Proteomes" id="UP000053342"/>
    </source>
</evidence>
<proteinExistence type="predicted"/>
<evidence type="ECO:0000313" key="2">
    <source>
        <dbReference type="EMBL" id="KIW38358.1"/>
    </source>
</evidence>
<accession>A0A0D2D571</accession>
<dbReference type="AlphaFoldDB" id="A0A0D2D571"/>